<dbReference type="Pfam" id="PF14223">
    <property type="entry name" value="Retrotran_gag_2"/>
    <property type="match status" value="1"/>
</dbReference>
<name>A0A803P6J6_CANSA</name>
<dbReference type="EMBL" id="UZAU01000331">
    <property type="status" value="NOT_ANNOTATED_CDS"/>
    <property type="molecule type" value="Genomic_DNA"/>
</dbReference>
<organism evidence="2 3">
    <name type="scientific">Cannabis sativa</name>
    <name type="common">Hemp</name>
    <name type="synonym">Marijuana</name>
    <dbReference type="NCBI Taxonomy" id="3483"/>
    <lineage>
        <taxon>Eukaryota</taxon>
        <taxon>Viridiplantae</taxon>
        <taxon>Streptophyta</taxon>
        <taxon>Embryophyta</taxon>
        <taxon>Tracheophyta</taxon>
        <taxon>Spermatophyta</taxon>
        <taxon>Magnoliopsida</taxon>
        <taxon>eudicotyledons</taxon>
        <taxon>Gunneridae</taxon>
        <taxon>Pentapetalae</taxon>
        <taxon>rosids</taxon>
        <taxon>fabids</taxon>
        <taxon>Rosales</taxon>
        <taxon>Cannabaceae</taxon>
        <taxon>Cannabis</taxon>
    </lineage>
</organism>
<keyword evidence="3" id="KW-1185">Reference proteome</keyword>
<evidence type="ECO:0000313" key="2">
    <source>
        <dbReference type="EnsemblPlants" id="cds.evm.model.03.1760"/>
    </source>
</evidence>
<dbReference type="Proteomes" id="UP000596661">
    <property type="component" value="Chromosome 3"/>
</dbReference>
<proteinExistence type="predicted"/>
<feature type="compositionally biased region" description="Polar residues" evidence="1">
    <location>
        <begin position="306"/>
        <end position="321"/>
    </location>
</feature>
<protein>
    <recommendedName>
        <fullName evidence="4">CCHC-type domain-containing protein</fullName>
    </recommendedName>
</protein>
<evidence type="ECO:0000256" key="1">
    <source>
        <dbReference type="SAM" id="MobiDB-lite"/>
    </source>
</evidence>
<dbReference type="Gramene" id="evm.model.03.1760">
    <property type="protein sequence ID" value="cds.evm.model.03.1760"/>
    <property type="gene ID" value="evm.TU.03.1760"/>
</dbReference>
<dbReference type="InterPro" id="IPR036875">
    <property type="entry name" value="Znf_CCHC_sf"/>
</dbReference>
<accession>A0A803P6J6</accession>
<sequence>MASKGTEPSTRSNTPKAPSAAVEIPLFLPNNNLLPLTLRLDRSNYTFWRSLVLAATRAYNLDGYILGTNPPPAQTIAGNNPNPDYAQWIRLDQFLMHWLMNSITEHILLQIRGLLQSTKKGSSTIDEYILKMKGYADSLAAAGQAISDEDLALYVLGGLGQEYESVVVNLTSRSELLTLQEIQFMLHSQEVRLQQLSATALNTVQANLANLSVNGTTRGRGYRGAYRGGRGYSANRGGRGNRPVCQLCGRVGHTAQKCYHRFDITYNGPPTQGASPSNSSSDNPQANIPESSILEESPGTWYLDTGETNHLTSDNQQLNNSTDYKGKAKVVVGNGDSIPILHDKTTRQVLLRGSLHNGLYSLKVPHKHNITASNTQSFPADPSFKATAFNCNTSSNPVRDKSQFTSVWHCRLGHPVFKAQI</sequence>
<reference evidence="2" key="2">
    <citation type="submission" date="2021-03" db="UniProtKB">
        <authorList>
            <consortium name="EnsemblPlants"/>
        </authorList>
    </citation>
    <scope>IDENTIFICATION</scope>
</reference>
<dbReference type="PANTHER" id="PTHR47481">
    <property type="match status" value="1"/>
</dbReference>
<evidence type="ECO:0000313" key="3">
    <source>
        <dbReference type="Proteomes" id="UP000596661"/>
    </source>
</evidence>
<feature type="region of interest" description="Disordered" evidence="1">
    <location>
        <begin position="269"/>
        <end position="321"/>
    </location>
</feature>
<dbReference type="SUPFAM" id="SSF57756">
    <property type="entry name" value="Retrovirus zinc finger-like domains"/>
    <property type="match status" value="1"/>
</dbReference>
<reference evidence="2" key="1">
    <citation type="submission" date="2018-11" db="EMBL/GenBank/DDBJ databases">
        <authorList>
            <person name="Grassa J C."/>
        </authorList>
    </citation>
    <scope>NUCLEOTIDE SEQUENCE [LARGE SCALE GENOMIC DNA]</scope>
</reference>
<dbReference type="PANTHER" id="PTHR47481:SF22">
    <property type="entry name" value="RETROTRANSPOSON GAG DOMAIN-CONTAINING PROTEIN"/>
    <property type="match status" value="1"/>
</dbReference>
<dbReference type="GO" id="GO:0008270">
    <property type="term" value="F:zinc ion binding"/>
    <property type="evidence" value="ECO:0007669"/>
    <property type="project" value="InterPro"/>
</dbReference>
<evidence type="ECO:0008006" key="4">
    <source>
        <dbReference type="Google" id="ProtNLM"/>
    </source>
</evidence>
<dbReference type="AlphaFoldDB" id="A0A803P6J6"/>
<dbReference type="GO" id="GO:0003676">
    <property type="term" value="F:nucleic acid binding"/>
    <property type="evidence" value="ECO:0007669"/>
    <property type="project" value="InterPro"/>
</dbReference>
<dbReference type="EnsemblPlants" id="evm.model.03.1760">
    <property type="protein sequence ID" value="cds.evm.model.03.1760"/>
    <property type="gene ID" value="evm.TU.03.1760"/>
</dbReference>
<feature type="compositionally biased region" description="Polar residues" evidence="1">
    <location>
        <begin position="269"/>
        <end position="290"/>
    </location>
</feature>
<dbReference type="OMA" id="ANYISAM"/>